<reference evidence="2" key="2">
    <citation type="submission" date="2023-06" db="EMBL/GenBank/DDBJ databases">
        <authorList>
            <consortium name="Lawrence Berkeley National Laboratory"/>
            <person name="Mondo S.J."/>
            <person name="Hensen N."/>
            <person name="Bonometti L."/>
            <person name="Westerberg I."/>
            <person name="Brannstrom I.O."/>
            <person name="Guillou S."/>
            <person name="Cros-Aarteil S."/>
            <person name="Calhoun S."/>
            <person name="Haridas S."/>
            <person name="Kuo A."/>
            <person name="Pangilinan J."/>
            <person name="Riley R."/>
            <person name="Labutti K."/>
            <person name="Andreopoulos B."/>
            <person name="Lipzen A."/>
            <person name="Chen C."/>
            <person name="Yanf M."/>
            <person name="Daum C."/>
            <person name="Ng V."/>
            <person name="Clum A."/>
            <person name="Steindorff A."/>
            <person name="Ohm R."/>
            <person name="Martin F."/>
            <person name="Silar P."/>
            <person name="Natvig D."/>
            <person name="Lalanne C."/>
            <person name="Gautier V."/>
            <person name="Ament-Velasquez S.L."/>
            <person name="Kruys A."/>
            <person name="Hutchinson M.I."/>
            <person name="Powell A.J."/>
            <person name="Barry K."/>
            <person name="Miller A.N."/>
            <person name="Grigoriev I.V."/>
            <person name="Debuchy R."/>
            <person name="Gladieux P."/>
            <person name="Thoren M.H."/>
            <person name="Johannesson H."/>
        </authorList>
    </citation>
    <scope>NUCLEOTIDE SEQUENCE</scope>
    <source>
        <strain evidence="2">CBS 333.67</strain>
    </source>
</reference>
<dbReference type="AlphaFoldDB" id="A0AAJ0H2M3"/>
<name>A0AAJ0H2M3_9PEZI</name>
<evidence type="ECO:0000256" key="1">
    <source>
        <dbReference type="SAM" id="MobiDB-lite"/>
    </source>
</evidence>
<keyword evidence="3" id="KW-1185">Reference proteome</keyword>
<protein>
    <submittedName>
        <fullName evidence="2">Uncharacterized protein</fullName>
    </submittedName>
</protein>
<dbReference type="RefSeq" id="XP_062726436.1">
    <property type="nucleotide sequence ID" value="XM_062867638.1"/>
</dbReference>
<evidence type="ECO:0000313" key="3">
    <source>
        <dbReference type="Proteomes" id="UP001273166"/>
    </source>
</evidence>
<organism evidence="2 3">
    <name type="scientific">Chaetomium strumarium</name>
    <dbReference type="NCBI Taxonomy" id="1170767"/>
    <lineage>
        <taxon>Eukaryota</taxon>
        <taxon>Fungi</taxon>
        <taxon>Dikarya</taxon>
        <taxon>Ascomycota</taxon>
        <taxon>Pezizomycotina</taxon>
        <taxon>Sordariomycetes</taxon>
        <taxon>Sordariomycetidae</taxon>
        <taxon>Sordariales</taxon>
        <taxon>Chaetomiaceae</taxon>
        <taxon>Chaetomium</taxon>
    </lineage>
</organism>
<feature type="region of interest" description="Disordered" evidence="1">
    <location>
        <begin position="173"/>
        <end position="201"/>
    </location>
</feature>
<reference evidence="2" key="1">
    <citation type="journal article" date="2023" name="Mol. Phylogenet. Evol.">
        <title>Genome-scale phylogeny and comparative genomics of the fungal order Sordariales.</title>
        <authorList>
            <person name="Hensen N."/>
            <person name="Bonometti L."/>
            <person name="Westerberg I."/>
            <person name="Brannstrom I.O."/>
            <person name="Guillou S."/>
            <person name="Cros-Aarteil S."/>
            <person name="Calhoun S."/>
            <person name="Haridas S."/>
            <person name="Kuo A."/>
            <person name="Mondo S."/>
            <person name="Pangilinan J."/>
            <person name="Riley R."/>
            <person name="LaButti K."/>
            <person name="Andreopoulos B."/>
            <person name="Lipzen A."/>
            <person name="Chen C."/>
            <person name="Yan M."/>
            <person name="Daum C."/>
            <person name="Ng V."/>
            <person name="Clum A."/>
            <person name="Steindorff A."/>
            <person name="Ohm R.A."/>
            <person name="Martin F."/>
            <person name="Silar P."/>
            <person name="Natvig D.O."/>
            <person name="Lalanne C."/>
            <person name="Gautier V."/>
            <person name="Ament-Velasquez S.L."/>
            <person name="Kruys A."/>
            <person name="Hutchinson M.I."/>
            <person name="Powell A.J."/>
            <person name="Barry K."/>
            <person name="Miller A.N."/>
            <person name="Grigoriev I.V."/>
            <person name="Debuchy R."/>
            <person name="Gladieux P."/>
            <person name="Hiltunen Thoren M."/>
            <person name="Johannesson H."/>
        </authorList>
    </citation>
    <scope>NUCLEOTIDE SEQUENCE</scope>
    <source>
        <strain evidence="2">CBS 333.67</strain>
    </source>
</reference>
<dbReference type="GeneID" id="87886467"/>
<evidence type="ECO:0000313" key="2">
    <source>
        <dbReference type="EMBL" id="KAK3310656.1"/>
    </source>
</evidence>
<sequence>MGEWNQRQIGDRGLLLAAWPLLMRCESRLGIKKPFNALGCFKAGRQAKVLQFVVRGYLEGHRRQVLARQDSRQNGSGVEPRSRGYDETGQQGQEFESRSEVLRKLGNCSVIVDTTLSELGEGLSRNGTPARVPLTERTPAMRIGRPDGAVIWVHVMEDNRPQSGCLTGEAQQLKLPSHPPSTPSADAVMQPPSERSWHTPVRSRADLDVEPHLSPKRTTLLRKICAIRIHQLCKDNALLRINASFIEEILSQLKVERRRLNVGQNVLSGPIKKEQTAVNPMPWSESRICRPVLGRADVFVETFSDSYNFRRRYIRAQPRSRSPRALLLLAPYVGYPGVG</sequence>
<feature type="region of interest" description="Disordered" evidence="1">
    <location>
        <begin position="65"/>
        <end position="98"/>
    </location>
</feature>
<comment type="caution">
    <text evidence="2">The sequence shown here is derived from an EMBL/GenBank/DDBJ whole genome shotgun (WGS) entry which is preliminary data.</text>
</comment>
<dbReference type="EMBL" id="JAUDZG010000001">
    <property type="protein sequence ID" value="KAK3310656.1"/>
    <property type="molecule type" value="Genomic_DNA"/>
</dbReference>
<proteinExistence type="predicted"/>
<accession>A0AAJ0H2M3</accession>
<dbReference type="Proteomes" id="UP001273166">
    <property type="component" value="Unassembled WGS sequence"/>
</dbReference>
<gene>
    <name evidence="2" type="ORF">B0T15DRAFT_507303</name>
</gene>